<keyword evidence="2" id="KW-1185">Reference proteome</keyword>
<sequence>MNNETKEALTKELKLLQETCKHVYNLIEYFPDEVLIPNNIEAKTLNYVEALRPELCKSNTALNTCSNLLTNQFLSKMDEQNKEVEILIDSTKRSISDMDIEIDMLNNLINTAKEFRSTARAKKKDIHPQAILKAKARFRMIRKELYRVIYSLCPNSAHLIKDVLGHLIQESLDVTSDGYIQLTRENYLAIKILKKINIVTENPNNKREVKLFL</sequence>
<name>A0A8S3WVT3_PARAO</name>
<accession>A0A8S3WVT3</accession>
<dbReference type="EMBL" id="CAJQZP010000774">
    <property type="protein sequence ID" value="CAG4984270.1"/>
    <property type="molecule type" value="Genomic_DNA"/>
</dbReference>
<protein>
    <submittedName>
        <fullName evidence="1">(apollo) hypothetical protein</fullName>
    </submittedName>
</protein>
<evidence type="ECO:0000313" key="2">
    <source>
        <dbReference type="Proteomes" id="UP000691718"/>
    </source>
</evidence>
<dbReference type="Proteomes" id="UP000691718">
    <property type="component" value="Unassembled WGS sequence"/>
</dbReference>
<dbReference type="AlphaFoldDB" id="A0A8S3WVT3"/>
<gene>
    <name evidence="1" type="ORF">PAPOLLO_LOCUS10820</name>
</gene>
<proteinExistence type="predicted"/>
<comment type="caution">
    <text evidence="1">The sequence shown here is derived from an EMBL/GenBank/DDBJ whole genome shotgun (WGS) entry which is preliminary data.</text>
</comment>
<dbReference type="OrthoDB" id="10062876at2759"/>
<organism evidence="1 2">
    <name type="scientific">Parnassius apollo</name>
    <name type="common">Apollo butterfly</name>
    <name type="synonym">Papilio apollo</name>
    <dbReference type="NCBI Taxonomy" id="110799"/>
    <lineage>
        <taxon>Eukaryota</taxon>
        <taxon>Metazoa</taxon>
        <taxon>Ecdysozoa</taxon>
        <taxon>Arthropoda</taxon>
        <taxon>Hexapoda</taxon>
        <taxon>Insecta</taxon>
        <taxon>Pterygota</taxon>
        <taxon>Neoptera</taxon>
        <taxon>Endopterygota</taxon>
        <taxon>Lepidoptera</taxon>
        <taxon>Glossata</taxon>
        <taxon>Ditrysia</taxon>
        <taxon>Papilionoidea</taxon>
        <taxon>Papilionidae</taxon>
        <taxon>Parnassiinae</taxon>
        <taxon>Parnassini</taxon>
        <taxon>Parnassius</taxon>
        <taxon>Parnassius</taxon>
    </lineage>
</organism>
<evidence type="ECO:0000313" key="1">
    <source>
        <dbReference type="EMBL" id="CAG4984270.1"/>
    </source>
</evidence>
<reference evidence="1" key="1">
    <citation type="submission" date="2021-04" db="EMBL/GenBank/DDBJ databases">
        <authorList>
            <person name="Tunstrom K."/>
        </authorList>
    </citation>
    <scope>NUCLEOTIDE SEQUENCE</scope>
</reference>